<dbReference type="InterPro" id="IPR003425">
    <property type="entry name" value="CCB3/YggT"/>
</dbReference>
<dbReference type="AlphaFoldDB" id="A0AAV4LZ93"/>
<gene>
    <name evidence="2" type="ORF">BcabD6B2_45240</name>
</gene>
<evidence type="ECO:0000256" key="1">
    <source>
        <dbReference type="SAM" id="SignalP"/>
    </source>
</evidence>
<comment type="caution">
    <text evidence="2">The sequence shown here is derived from an EMBL/GenBank/DDBJ whole genome shotgun (WGS) entry which is preliminary data.</text>
</comment>
<feature type="chain" id="PRO_5043360467" evidence="1">
    <location>
        <begin position="19"/>
        <end position="181"/>
    </location>
</feature>
<keyword evidence="3" id="KW-1185">Reference proteome</keyword>
<dbReference type="PANTHER" id="PTHR33219">
    <property type="entry name" value="YLMG HOMOLOG PROTEIN 2, CHLOROPLASTIC"/>
    <property type="match status" value="1"/>
</dbReference>
<keyword evidence="1" id="KW-0732">Signal</keyword>
<dbReference type="RefSeq" id="XP_067717158.1">
    <property type="nucleotide sequence ID" value="XM_067861057.1"/>
</dbReference>
<dbReference type="GO" id="GO:0016020">
    <property type="term" value="C:membrane"/>
    <property type="evidence" value="ECO:0007669"/>
    <property type="project" value="InterPro"/>
</dbReference>
<evidence type="ECO:0000313" key="3">
    <source>
        <dbReference type="Proteomes" id="UP001497744"/>
    </source>
</evidence>
<dbReference type="GeneID" id="94196570"/>
<evidence type="ECO:0000313" key="2">
    <source>
        <dbReference type="EMBL" id="GIX65089.1"/>
    </source>
</evidence>
<name>A0AAV4LZ93_BABCB</name>
<reference evidence="2 3" key="1">
    <citation type="submission" date="2021-06" db="EMBL/GenBank/DDBJ databases">
        <title>Genome sequence of Babesia caballi.</title>
        <authorList>
            <person name="Yamagishi J."/>
            <person name="Kidaka T."/>
            <person name="Ochi A."/>
        </authorList>
    </citation>
    <scope>NUCLEOTIDE SEQUENCE [LARGE SCALE GENOMIC DNA]</scope>
    <source>
        <strain evidence="2">USDA-D6B2</strain>
    </source>
</reference>
<dbReference type="PANTHER" id="PTHR33219:SF14">
    <property type="entry name" value="PROTEIN COFACTOR ASSEMBLY OF COMPLEX C SUBUNIT B CCB3, CHLOROPLASTIC-RELATED"/>
    <property type="match status" value="1"/>
</dbReference>
<dbReference type="EMBL" id="BPLF01000004">
    <property type="protein sequence ID" value="GIX65089.1"/>
    <property type="molecule type" value="Genomic_DNA"/>
</dbReference>
<proteinExistence type="predicted"/>
<organism evidence="2 3">
    <name type="scientific">Babesia caballi</name>
    <dbReference type="NCBI Taxonomy" id="5871"/>
    <lineage>
        <taxon>Eukaryota</taxon>
        <taxon>Sar</taxon>
        <taxon>Alveolata</taxon>
        <taxon>Apicomplexa</taxon>
        <taxon>Aconoidasida</taxon>
        <taxon>Piroplasmida</taxon>
        <taxon>Babesiidae</taxon>
        <taxon>Babesia</taxon>
    </lineage>
</organism>
<sequence length="181" mass="20378">MIVLLPLCVLLQAVCVRATLFKRARAVYPSFLAPASPAKQHFTIFGKCRRRDVQTRAAKDSRLPASCTPEPVPRAVPWERVLLQTWKDHGASIVLGAIYGIRIFRFVLHVRNLLEWLPQANPYLFPFDAVYQVTNTYLKLFQAVIPAVYGVDISGIVAFFVLDHLETLLAHKPGVAQEALR</sequence>
<dbReference type="Pfam" id="PF02325">
    <property type="entry name" value="CCB3_YggT"/>
    <property type="match status" value="1"/>
</dbReference>
<protein>
    <submittedName>
        <fullName evidence="2">YGGT family domain protein, putative</fullName>
    </submittedName>
</protein>
<dbReference type="Proteomes" id="UP001497744">
    <property type="component" value="Unassembled WGS sequence"/>
</dbReference>
<accession>A0AAV4LZ93</accession>
<feature type="signal peptide" evidence="1">
    <location>
        <begin position="1"/>
        <end position="18"/>
    </location>
</feature>